<dbReference type="Gene3D" id="3.30.70.360">
    <property type="match status" value="2"/>
</dbReference>
<comment type="cofactor">
    <cofactor evidence="1">
        <name>Zn(2+)</name>
        <dbReference type="ChEBI" id="CHEBI:29105"/>
    </cofactor>
</comment>
<dbReference type="GO" id="GO:0008237">
    <property type="term" value="F:metallopeptidase activity"/>
    <property type="evidence" value="ECO:0007669"/>
    <property type="project" value="UniProtKB-KW"/>
</dbReference>
<keyword evidence="7" id="KW-0224">Dipeptidase</keyword>
<dbReference type="PANTHER" id="PTHR43808">
    <property type="entry name" value="ACETYLORNITHINE DEACETYLASE"/>
    <property type="match status" value="1"/>
</dbReference>
<sequence length="463" mass="48274">MAVSKEISEFVDEVWPSVKKDIAALVAVDSVEDLAAAAPGAPWGPGPRAAMDEALDQARRHGLETCDIDGRIAYADLPGTGDGVLATIAHVDVVPAGPGWDSNPFELRERDGYLVGRGVVDDKGPFVLTLWAAEYFRRAGRPLPRTLRCIVGANEETGMKDVAAYLEREGEPWFLFTPDAEFCVGCGEKGHLTATFLSGPVAGAPLVSVSGGTVANAVPGTATAVVEAQAASLPVADGIEVRDLGGGLAELSATGVGGHASLPDGTVNAIAVLIGYIADNGLYDARTQGGYVSFVQGLLASTDGSSVGLASADDKFGPLTMVGGVARTVDGRFTQTVDIRFPTSTTSEHLHAVLFRFAEEHGMRMSAPHVMEPSYIEPDSPQVMALIDAYEGVTGREGDAFTMGGGTYARHFANAVSFGPEGDDPAMPEWAGSMHGPNEAVSEAALREALAVYIQAIENLMAL</sequence>
<dbReference type="InterPro" id="IPR036264">
    <property type="entry name" value="Bact_exopeptidase_dim_dom"/>
</dbReference>
<reference evidence="9" key="1">
    <citation type="journal article" date="2022" name="Int. J. Syst. Evol. Microbiol.">
        <title>Granulimonas faecalis gen. nov., sp. nov., and Leptogranulimonas caecicola gen. nov., sp. nov., novel lactate-producing Atopobiaceae bacteria isolated from mouse intestines, and an emended description of the family Atopobiaceae.</title>
        <authorList>
            <person name="Morinaga K."/>
            <person name="Kusada H."/>
            <person name="Sakamoto S."/>
            <person name="Murakami T."/>
            <person name="Toyoda A."/>
            <person name="Mori H."/>
            <person name="Meng X.Y."/>
            <person name="Takashino M."/>
            <person name="Murotomi K."/>
            <person name="Tamaki H."/>
        </authorList>
    </citation>
    <scope>NUCLEOTIDE SEQUENCE</scope>
    <source>
        <strain evidence="9">OPF53</strain>
    </source>
</reference>
<keyword evidence="6" id="KW-0862">Zinc</keyword>
<evidence type="ECO:0000256" key="4">
    <source>
        <dbReference type="ARBA" id="ARBA00022723"/>
    </source>
</evidence>
<evidence type="ECO:0000256" key="6">
    <source>
        <dbReference type="ARBA" id="ARBA00022833"/>
    </source>
</evidence>
<dbReference type="Pfam" id="PF01546">
    <property type="entry name" value="Peptidase_M20"/>
    <property type="match status" value="1"/>
</dbReference>
<dbReference type="SUPFAM" id="SSF55031">
    <property type="entry name" value="Bacterial exopeptidase dimerisation domain"/>
    <property type="match status" value="1"/>
</dbReference>
<dbReference type="NCBIfam" id="TIGR01887">
    <property type="entry name" value="dipeptidaselike"/>
    <property type="match status" value="1"/>
</dbReference>
<dbReference type="GO" id="GO:0006508">
    <property type="term" value="P:proteolysis"/>
    <property type="evidence" value="ECO:0007669"/>
    <property type="project" value="UniProtKB-KW"/>
</dbReference>
<keyword evidence="10" id="KW-1185">Reference proteome</keyword>
<keyword evidence="3" id="KW-0645">Protease</keyword>
<dbReference type="InterPro" id="IPR002933">
    <property type="entry name" value="Peptidase_M20"/>
</dbReference>
<dbReference type="GO" id="GO:0006526">
    <property type="term" value="P:L-arginine biosynthetic process"/>
    <property type="evidence" value="ECO:0007669"/>
    <property type="project" value="TreeGrafter"/>
</dbReference>
<dbReference type="Gene3D" id="3.40.630.10">
    <property type="entry name" value="Zn peptidases"/>
    <property type="match status" value="1"/>
</dbReference>
<dbReference type="EMBL" id="BQKC01000001">
    <property type="protein sequence ID" value="GJM56140.1"/>
    <property type="molecule type" value="Genomic_DNA"/>
</dbReference>
<evidence type="ECO:0000313" key="10">
    <source>
        <dbReference type="Proteomes" id="UP001055025"/>
    </source>
</evidence>
<dbReference type="GO" id="GO:0016805">
    <property type="term" value="F:dipeptidase activity"/>
    <property type="evidence" value="ECO:0007669"/>
    <property type="project" value="UniProtKB-KW"/>
</dbReference>
<evidence type="ECO:0000256" key="8">
    <source>
        <dbReference type="ARBA" id="ARBA00023049"/>
    </source>
</evidence>
<dbReference type="GO" id="GO:0008270">
    <property type="term" value="F:zinc ion binding"/>
    <property type="evidence" value="ECO:0007669"/>
    <property type="project" value="InterPro"/>
</dbReference>
<name>A0AAV5B766_9ACTN</name>
<dbReference type="GO" id="GO:0008777">
    <property type="term" value="F:acetylornithine deacetylase activity"/>
    <property type="evidence" value="ECO:0007669"/>
    <property type="project" value="TreeGrafter"/>
</dbReference>
<dbReference type="Proteomes" id="UP001055025">
    <property type="component" value="Unassembled WGS sequence"/>
</dbReference>
<dbReference type="InterPro" id="IPR010964">
    <property type="entry name" value="M20A_pepV-rel"/>
</dbReference>
<organism evidence="9 10">
    <name type="scientific">Granulimonas faecalis</name>
    <dbReference type="NCBI Taxonomy" id="2894155"/>
    <lineage>
        <taxon>Bacteria</taxon>
        <taxon>Bacillati</taxon>
        <taxon>Actinomycetota</taxon>
        <taxon>Coriobacteriia</taxon>
        <taxon>Coriobacteriales</taxon>
        <taxon>Kribbibacteriaceae</taxon>
        <taxon>Granulimonas</taxon>
    </lineage>
</organism>
<gene>
    <name evidence="9" type="ORF">ATOP_17950</name>
</gene>
<evidence type="ECO:0000256" key="1">
    <source>
        <dbReference type="ARBA" id="ARBA00001947"/>
    </source>
</evidence>
<comment type="caution">
    <text evidence="9">The sequence shown here is derived from an EMBL/GenBank/DDBJ whole genome shotgun (WGS) entry which is preliminary data.</text>
</comment>
<keyword evidence="8" id="KW-0482">Metalloprotease</keyword>
<dbReference type="AlphaFoldDB" id="A0AAV5B766"/>
<dbReference type="RefSeq" id="WP_265591051.1">
    <property type="nucleotide sequence ID" value="NZ_BQKC01000001.1"/>
</dbReference>
<dbReference type="PANTHER" id="PTHR43808:SF31">
    <property type="entry name" value="N-ACETYL-L-CITRULLINE DEACETYLASE"/>
    <property type="match status" value="1"/>
</dbReference>
<evidence type="ECO:0000256" key="2">
    <source>
        <dbReference type="ARBA" id="ARBA00006247"/>
    </source>
</evidence>
<evidence type="ECO:0000256" key="3">
    <source>
        <dbReference type="ARBA" id="ARBA00022670"/>
    </source>
</evidence>
<proteinExistence type="inferred from homology"/>
<protein>
    <submittedName>
        <fullName evidence="9">Dipeptidase PepV</fullName>
    </submittedName>
</protein>
<dbReference type="SUPFAM" id="SSF53187">
    <property type="entry name" value="Zn-dependent exopeptidases"/>
    <property type="match status" value="1"/>
</dbReference>
<evidence type="ECO:0000256" key="7">
    <source>
        <dbReference type="ARBA" id="ARBA00022997"/>
    </source>
</evidence>
<accession>A0AAV5B766</accession>
<evidence type="ECO:0000313" key="9">
    <source>
        <dbReference type="EMBL" id="GJM56140.1"/>
    </source>
</evidence>
<comment type="similarity">
    <text evidence="2">Belongs to the peptidase M20A family.</text>
</comment>
<evidence type="ECO:0000256" key="5">
    <source>
        <dbReference type="ARBA" id="ARBA00022801"/>
    </source>
</evidence>
<keyword evidence="5" id="KW-0378">Hydrolase</keyword>
<keyword evidence="4" id="KW-0479">Metal-binding</keyword>
<dbReference type="InterPro" id="IPR050072">
    <property type="entry name" value="Peptidase_M20A"/>
</dbReference>